<keyword evidence="1" id="KW-0472">Membrane</keyword>
<dbReference type="Proteomes" id="UP001230188">
    <property type="component" value="Unassembled WGS sequence"/>
</dbReference>
<reference evidence="2" key="1">
    <citation type="submission" date="2023-01" db="EMBL/GenBank/DDBJ databases">
        <title>Metagenome sequencing of chrysophaentin producing Chrysophaeum taylorii.</title>
        <authorList>
            <person name="Davison J."/>
            <person name="Bewley C."/>
        </authorList>
    </citation>
    <scope>NUCLEOTIDE SEQUENCE</scope>
    <source>
        <strain evidence="2">NIES-1699</strain>
    </source>
</reference>
<dbReference type="EMBL" id="JAQMWT010000139">
    <property type="protein sequence ID" value="KAJ8609467.1"/>
    <property type="molecule type" value="Genomic_DNA"/>
</dbReference>
<protein>
    <submittedName>
        <fullName evidence="2">Uncharacterized protein</fullName>
    </submittedName>
</protein>
<evidence type="ECO:0000256" key="1">
    <source>
        <dbReference type="SAM" id="Phobius"/>
    </source>
</evidence>
<gene>
    <name evidence="2" type="ORF">CTAYLR_005450</name>
</gene>
<organism evidence="2 3">
    <name type="scientific">Chrysophaeum taylorii</name>
    <dbReference type="NCBI Taxonomy" id="2483200"/>
    <lineage>
        <taxon>Eukaryota</taxon>
        <taxon>Sar</taxon>
        <taxon>Stramenopiles</taxon>
        <taxon>Ochrophyta</taxon>
        <taxon>Pelagophyceae</taxon>
        <taxon>Pelagomonadales</taxon>
        <taxon>Pelagomonadaceae</taxon>
        <taxon>Chrysophaeum</taxon>
    </lineage>
</organism>
<proteinExistence type="predicted"/>
<keyword evidence="1" id="KW-1133">Transmembrane helix</keyword>
<accession>A0AAD7UK86</accession>
<feature type="transmembrane region" description="Helical" evidence="1">
    <location>
        <begin position="309"/>
        <end position="327"/>
    </location>
</feature>
<evidence type="ECO:0000313" key="3">
    <source>
        <dbReference type="Proteomes" id="UP001230188"/>
    </source>
</evidence>
<dbReference type="AlphaFoldDB" id="A0AAD7UK86"/>
<keyword evidence="1" id="KW-0812">Transmembrane</keyword>
<sequence length="372" mass="38569">MPPARGGTPPSGSNRRGECSYCEGLSMRSCLDVLSVVLGSSGSVDRVSAIESAFAGGGDACAGLDLESCVEHYDALLVSTSRTARLGRLRAACSGGLLPSFSPGDLLVTNATALGGWSVGVAGFEPIACAACHGAPCIATKTSQDVAATVTRGARSPYASTAFRAACAAVDRDGEEAYLRDADDAIQVACTACSDETTCATDIRRALASARLEDRLSVLEVAFAGADVCDGASASAPACAEKLDSLLFESLDVPTRDAALLRACRAAQRARALAAGQSSSSWGDFLLQGPHRNTSSMRGCEDSACQQMVAARLALFVLLAVGLMWLIRSVYSTRVRGGYARVPTKEQEDNVPIAHAIPFKVQGETFQAEQVA</sequence>
<evidence type="ECO:0000313" key="2">
    <source>
        <dbReference type="EMBL" id="KAJ8609467.1"/>
    </source>
</evidence>
<comment type="caution">
    <text evidence="2">The sequence shown here is derived from an EMBL/GenBank/DDBJ whole genome shotgun (WGS) entry which is preliminary data.</text>
</comment>
<keyword evidence="3" id="KW-1185">Reference proteome</keyword>
<name>A0AAD7UK86_9STRA</name>